<dbReference type="Proteomes" id="UP000570595">
    <property type="component" value="Unassembled WGS sequence"/>
</dbReference>
<dbReference type="OrthoDB" id="443022at2759"/>
<evidence type="ECO:0000313" key="1">
    <source>
        <dbReference type="EMBL" id="KAF4666286.1"/>
    </source>
</evidence>
<protein>
    <submittedName>
        <fullName evidence="1">Uncharacterized protein</fullName>
    </submittedName>
</protein>
<name>A0A7J6M4D8_PEROL</name>
<sequence length="124" mass="13999">MEVFSDFSTTASGLKGRVQNVANSLQLATNELESGKNHVEEMKCGNTAKSTAMQNGMEDVRRCIQADLQRLDEDFRAQMNLQKNENVRLQQCLTTLKGEKTSIHQQVIAIQRRVDEIDEEIGNE</sequence>
<proteinExistence type="predicted"/>
<evidence type="ECO:0000313" key="2">
    <source>
        <dbReference type="Proteomes" id="UP000570595"/>
    </source>
</evidence>
<gene>
    <name evidence="1" type="ORF">FOZ61_009975</name>
</gene>
<dbReference type="AlphaFoldDB" id="A0A7J6M4D8"/>
<comment type="caution">
    <text evidence="1">The sequence shown here is derived from an EMBL/GenBank/DDBJ whole genome shotgun (WGS) entry which is preliminary data.</text>
</comment>
<dbReference type="EMBL" id="JABAHT010000077">
    <property type="protein sequence ID" value="KAF4666286.1"/>
    <property type="molecule type" value="Genomic_DNA"/>
</dbReference>
<accession>A0A7J6M4D8</accession>
<organism evidence="1 2">
    <name type="scientific">Perkinsus olseni</name>
    <name type="common">Perkinsus atlanticus</name>
    <dbReference type="NCBI Taxonomy" id="32597"/>
    <lineage>
        <taxon>Eukaryota</taxon>
        <taxon>Sar</taxon>
        <taxon>Alveolata</taxon>
        <taxon>Perkinsozoa</taxon>
        <taxon>Perkinsea</taxon>
        <taxon>Perkinsida</taxon>
        <taxon>Perkinsidae</taxon>
        <taxon>Perkinsus</taxon>
    </lineage>
</organism>
<reference evidence="1 2" key="1">
    <citation type="submission" date="2020-04" db="EMBL/GenBank/DDBJ databases">
        <title>Perkinsus olseni comparative genomics.</title>
        <authorList>
            <person name="Bogema D.R."/>
        </authorList>
    </citation>
    <scope>NUCLEOTIDE SEQUENCE [LARGE SCALE GENOMIC DNA]</scope>
    <source>
        <strain evidence="1">ATCC PRA-179</strain>
    </source>
</reference>